<name>J9DN19_EDHAE</name>
<organism evidence="2 3">
    <name type="scientific">Edhazardia aedis (strain USNM 41457)</name>
    <name type="common">Microsporidian parasite</name>
    <dbReference type="NCBI Taxonomy" id="1003232"/>
    <lineage>
        <taxon>Eukaryota</taxon>
        <taxon>Fungi</taxon>
        <taxon>Fungi incertae sedis</taxon>
        <taxon>Microsporidia</taxon>
        <taxon>Edhazardia</taxon>
    </lineage>
</organism>
<accession>J9DN19</accession>
<keyword evidence="1" id="KW-0732">Signal</keyword>
<reference evidence="2 3" key="1">
    <citation type="submission" date="2011-08" db="EMBL/GenBank/DDBJ databases">
        <authorList>
            <person name="Liu Z.J."/>
            <person name="Shi F.L."/>
            <person name="Lu J.Q."/>
            <person name="Li M."/>
            <person name="Wang Z.L."/>
        </authorList>
    </citation>
    <scope>NUCLEOTIDE SEQUENCE [LARGE SCALE GENOMIC DNA]</scope>
    <source>
        <strain evidence="2 3">USNM 41457</strain>
    </source>
</reference>
<dbReference type="Proteomes" id="UP000003163">
    <property type="component" value="Unassembled WGS sequence"/>
</dbReference>
<dbReference type="InParanoid" id="J9DN19"/>
<feature type="chain" id="PRO_5003823208" evidence="1">
    <location>
        <begin position="18"/>
        <end position="106"/>
    </location>
</feature>
<dbReference type="AlphaFoldDB" id="J9DN19"/>
<comment type="caution">
    <text evidence="2">The sequence shown here is derived from an EMBL/GenBank/DDBJ whole genome shotgun (WGS) entry which is preliminary data.</text>
</comment>
<evidence type="ECO:0000313" key="2">
    <source>
        <dbReference type="EMBL" id="EJW02762.1"/>
    </source>
</evidence>
<keyword evidence="3" id="KW-1185">Reference proteome</keyword>
<reference evidence="3" key="2">
    <citation type="submission" date="2015-07" db="EMBL/GenBank/DDBJ databases">
        <title>Contrasting host-pathogen interactions and genome evolution in two generalist and specialist microsporidian pathogens of mosquitoes.</title>
        <authorList>
            <consortium name="The Broad Institute Genomics Platform"/>
            <consortium name="The Broad Institute Genome Sequencing Center for Infectious Disease"/>
            <person name="Cuomo C.A."/>
            <person name="Sanscrainte N.D."/>
            <person name="Goldberg J.M."/>
            <person name="Heiman D."/>
            <person name="Young S."/>
            <person name="Zeng Q."/>
            <person name="Becnel J.J."/>
            <person name="Birren B.W."/>
        </authorList>
    </citation>
    <scope>NUCLEOTIDE SEQUENCE [LARGE SCALE GENOMIC DNA]</scope>
    <source>
        <strain evidence="3">USNM 41457</strain>
    </source>
</reference>
<dbReference type="EMBL" id="AFBI03000057">
    <property type="protein sequence ID" value="EJW02762.1"/>
    <property type="molecule type" value="Genomic_DNA"/>
</dbReference>
<feature type="signal peptide" evidence="1">
    <location>
        <begin position="1"/>
        <end position="17"/>
    </location>
</feature>
<gene>
    <name evidence="2" type="ORF">EDEG_02840</name>
</gene>
<dbReference type="VEuPathDB" id="MicrosporidiaDB:EDEG_02840"/>
<proteinExistence type="predicted"/>
<evidence type="ECO:0000256" key="1">
    <source>
        <dbReference type="SAM" id="SignalP"/>
    </source>
</evidence>
<protein>
    <submittedName>
        <fullName evidence="2">Uncharacterized protein</fullName>
    </submittedName>
</protein>
<dbReference type="HOGENOM" id="CLU_2223242_0_0_1"/>
<evidence type="ECO:0000313" key="3">
    <source>
        <dbReference type="Proteomes" id="UP000003163"/>
    </source>
</evidence>
<sequence length="106" mass="12675">MLLLIFKSLLNVYFLTASIPFFLHHYDSLNFFILRHLPQLIPLVSLSLIEQKALKYQILIYLELYPAHNLSSNHSSFESWTSHNFIFLYYQNFNLFFQIVIKIIFG</sequence>